<feature type="non-terminal residue" evidence="4">
    <location>
        <position position="1"/>
    </location>
</feature>
<evidence type="ECO:0000256" key="2">
    <source>
        <dbReference type="SAM" id="MobiDB-lite"/>
    </source>
</evidence>
<proteinExistence type="predicted"/>
<feature type="region of interest" description="Disordered" evidence="2">
    <location>
        <begin position="1162"/>
        <end position="1200"/>
    </location>
</feature>
<feature type="coiled-coil region" evidence="1">
    <location>
        <begin position="1001"/>
        <end position="1067"/>
    </location>
</feature>
<sequence length="1410" mass="162376">AKAMRKKLSRIEEENETLQLQLNKMSTKAKVNRQRSLERAGSLERQSSVERGSLNRQDSAEKNDKKITPVEDLDPTDMKIQLELNEQEASVLRRKLETAESENERLQREIKDLLSCRENKKPNSLGKAPEPSKDHLFFDKKIKMLEEELTELRKKLIDSEKERDQLRSDLDLNKKRSKITNSRSTEQLEADLRKKMEYLEKECSSLRSKSEEVQAENDKLSEENRRLQEKSNKRLPLTPQENVYVENQVLQDKVKRLEKRFKDSTQKIKTLESFSNALGGADKEAEINELKNTINELQNNTEDMRKLVSGARTPKVPKDTTPKATLIKWVHELENECTRLQLAVKEYEKKKPTAGRTNDLGAVRDLKDELAKEKERVEELTHQLKEEREKSDKNVSMERRLVQRADDLRRHEDKIQALKQELEEDLLAAAQQTINALEKRLKETEESLRIGEKTERNLRTAVSKSEAKLEEEKSLLSAAEERHKEMSLSWLKERDDLKKEISTIRRSKEKAEEEVKRAQKNAENAESKLNKELRTLQELQETHKKDSEEISLLRSRNEALLSDVDDLKDTVSRLEKEKERANLKVNKEAESLRAEKEDLQIRMNTLESELKAEKAKRERLEKESLTRPLRGQGLELAEVQKKLAKSEQEVKKLSTELEGLRSTYSQKLDDMEKTKKKAHQDLVNLQDKYELLEEDFVVQKAQNSTKNSNVTDDYLRLKTEYDTIDDELKKLRETYNLRQDTWIKEKLAMQEQVKDLEMRLGRAAGDSGSFIEKNRLKDILDDKNHQIEKLKRDEEILRDQLSYSRREGEELRRKVDDLEKLNELNDRRQTNAVTDTSEYESTIKELRNRLSVAEKSVKTETTKIKMKYDTKLKALAEEVSTLSTHMSKYRRERDRYKELLEASQKNLTQMKSGNNGGSASQYRTSRADNANELASYESQVLDLQSQVTELEDKLADYRLENTKLKNDLVDVKTNADIQLCEAQTKLNETLYEVERERDLEKLEAKRKIEQLKRSVNVDQQDTIGKVQELQRDLQELREAHAKLRQINEKLRREKDRTEVEREAMRDKYLGGSRESLNQQAKVERISEVMRTVRDLAPLILGESIDGRDTSLTNLSSDAKPRTKEDFTDALKKLVRGMDDLKAMMGLYDDRDRIRRATSLRRALSVESDDEGSTTGSLRSRSVGRGGLHRQHLMPKQQKTNLYRKAQSLDHQMSEDRSKIWVSTDAGSTSSIESSMTEEMRKAKFDRDSSLDRISTGSQTSEIEGEKKPKGIKGLFSKLSKARSIEDSATGDSIVDVGVKAAMLSGVGSSGKDIPSDVEKDSMTSKIKTLFKGKAPPSRSQSTERDNSNVKKTKSIFEADAASIASNTSLNSAANVPPVLRRLQGRSSAFGPTIANKPASLQRQSSHETRV</sequence>
<dbReference type="GeneID" id="108676884"/>
<feature type="coiled-coil region" evidence="1">
    <location>
        <begin position="773"/>
        <end position="807"/>
    </location>
</feature>
<keyword evidence="1" id="KW-0175">Coiled coil</keyword>
<feature type="region of interest" description="Disordered" evidence="2">
    <location>
        <begin position="506"/>
        <end position="527"/>
    </location>
</feature>
<accession>A0A979FJG8</accession>
<dbReference type="KEGG" id="hazt:108676884"/>
<dbReference type="PANTHER" id="PTHR15742">
    <property type="entry name" value="GIRDIN"/>
    <property type="match status" value="1"/>
</dbReference>
<feature type="compositionally biased region" description="Polar residues" evidence="2">
    <location>
        <begin position="44"/>
        <end position="57"/>
    </location>
</feature>
<gene>
    <name evidence="4" type="primary">LOC108676884</name>
</gene>
<dbReference type="RefSeq" id="XP_047737121.1">
    <property type="nucleotide sequence ID" value="XM_047881165.1"/>
</dbReference>
<feature type="compositionally biased region" description="Low complexity" evidence="2">
    <location>
        <begin position="1172"/>
        <end position="1182"/>
    </location>
</feature>
<feature type="region of interest" description="Disordered" evidence="2">
    <location>
        <begin position="205"/>
        <end position="232"/>
    </location>
</feature>
<dbReference type="PANTHER" id="PTHR15742:SF5">
    <property type="entry name" value="GIRDIN"/>
    <property type="match status" value="1"/>
</dbReference>
<feature type="region of interest" description="Disordered" evidence="2">
    <location>
        <begin position="23"/>
        <end position="75"/>
    </location>
</feature>
<feature type="region of interest" description="Disordered" evidence="2">
    <location>
        <begin position="1329"/>
        <end position="1351"/>
    </location>
</feature>
<feature type="region of interest" description="Disordered" evidence="2">
    <location>
        <begin position="1205"/>
        <end position="1224"/>
    </location>
</feature>
<evidence type="ECO:0000313" key="4">
    <source>
        <dbReference type="RefSeq" id="XP_047737121.1"/>
    </source>
</evidence>
<feature type="region of interest" description="Disordered" evidence="2">
    <location>
        <begin position="905"/>
        <end position="924"/>
    </location>
</feature>
<feature type="compositionally biased region" description="Basic and acidic residues" evidence="2">
    <location>
        <begin position="58"/>
        <end position="69"/>
    </location>
</feature>
<protein>
    <submittedName>
        <fullName evidence="4">Nucleoprotein TPR</fullName>
    </submittedName>
</protein>
<evidence type="ECO:0000313" key="3">
    <source>
        <dbReference type="Proteomes" id="UP000694843"/>
    </source>
</evidence>
<organism evidence="3 4">
    <name type="scientific">Hyalella azteca</name>
    <name type="common">Amphipod</name>
    <dbReference type="NCBI Taxonomy" id="294128"/>
    <lineage>
        <taxon>Eukaryota</taxon>
        <taxon>Metazoa</taxon>
        <taxon>Ecdysozoa</taxon>
        <taxon>Arthropoda</taxon>
        <taxon>Crustacea</taxon>
        <taxon>Multicrustacea</taxon>
        <taxon>Malacostraca</taxon>
        <taxon>Eumalacostraca</taxon>
        <taxon>Peracarida</taxon>
        <taxon>Amphipoda</taxon>
        <taxon>Senticaudata</taxon>
        <taxon>Talitrida</taxon>
        <taxon>Talitroidea</taxon>
        <taxon>Hyalellidae</taxon>
        <taxon>Hyalella</taxon>
    </lineage>
</organism>
<feature type="compositionally biased region" description="Basic and acidic residues" evidence="2">
    <location>
        <begin position="1241"/>
        <end position="1250"/>
    </location>
</feature>
<feature type="region of interest" description="Disordered" evidence="2">
    <location>
        <begin position="1241"/>
        <end position="1267"/>
    </location>
</feature>
<dbReference type="Proteomes" id="UP000694843">
    <property type="component" value="Unplaced"/>
</dbReference>
<feature type="coiled-coil region" evidence="1">
    <location>
        <begin position="933"/>
        <end position="974"/>
    </location>
</feature>
<dbReference type="OMA" id="WVHELEN"/>
<dbReference type="OrthoDB" id="6381435at2759"/>
<evidence type="ECO:0000256" key="1">
    <source>
        <dbReference type="SAM" id="Coils"/>
    </source>
</evidence>
<feature type="compositionally biased region" description="Polar residues" evidence="2">
    <location>
        <begin position="1251"/>
        <end position="1260"/>
    </location>
</feature>
<reference evidence="4" key="1">
    <citation type="submission" date="2025-08" db="UniProtKB">
        <authorList>
            <consortium name="RefSeq"/>
        </authorList>
    </citation>
    <scope>IDENTIFICATION</scope>
    <source>
        <tissue evidence="4">Whole organism</tissue>
    </source>
</reference>
<keyword evidence="3" id="KW-1185">Reference proteome</keyword>
<feature type="region of interest" description="Disordered" evidence="2">
    <location>
        <begin position="1386"/>
        <end position="1410"/>
    </location>
</feature>
<dbReference type="InterPro" id="IPR049885">
    <property type="entry name" value="MTCL1-3"/>
</dbReference>
<name>A0A979FJG8_HYAAZ</name>